<dbReference type="InterPro" id="IPR025708">
    <property type="entry name" value="HSP15"/>
</dbReference>
<dbReference type="InterPro" id="IPR036986">
    <property type="entry name" value="S4_RNA-bd_sf"/>
</dbReference>
<protein>
    <submittedName>
        <fullName evidence="7">Heat shock protein Hsp15</fullName>
    </submittedName>
</protein>
<dbReference type="PIRSF" id="PIRSF016821">
    <property type="entry name" value="HSP15"/>
    <property type="match status" value="1"/>
</dbReference>
<comment type="caution">
    <text evidence="7">The sequence shown here is derived from an EMBL/GenBank/DDBJ whole genome shotgun (WGS) entry which is preliminary data.</text>
</comment>
<evidence type="ECO:0000313" key="7">
    <source>
        <dbReference type="EMBL" id="PSL48689.1"/>
    </source>
</evidence>
<dbReference type="SUPFAM" id="SSF55174">
    <property type="entry name" value="Alpha-L RNA-binding motif"/>
    <property type="match status" value="1"/>
</dbReference>
<keyword evidence="7" id="KW-0346">Stress response</keyword>
<feature type="compositionally biased region" description="Acidic residues" evidence="5">
    <location>
        <begin position="126"/>
        <end position="135"/>
    </location>
</feature>
<keyword evidence="2 4" id="KW-0694">RNA-binding</keyword>
<dbReference type="Gene3D" id="3.10.290.10">
    <property type="entry name" value="RNA-binding S4 domain"/>
    <property type="match status" value="1"/>
</dbReference>
<proteinExistence type="inferred from homology"/>
<sequence>MSTSEKLRVDKYLWSIRVFKTRSQASDACDGGKVKLNGNSVKASKPVSVGDKFEIKTEGRKWVIEVVGLLSNRVAYAEAVKYYIDNTPEDDKLAPAFVASVFQTGKRQSKIGRPTKKDRRNIEGFMEGDEEEEGK</sequence>
<keyword evidence="8" id="KW-1185">Reference proteome</keyword>
<dbReference type="PROSITE" id="PS50889">
    <property type="entry name" value="S4"/>
    <property type="match status" value="1"/>
</dbReference>
<dbReference type="GO" id="GO:0003727">
    <property type="term" value="F:single-stranded RNA binding"/>
    <property type="evidence" value="ECO:0007669"/>
    <property type="project" value="InterPro"/>
</dbReference>
<feature type="compositionally biased region" description="Basic residues" evidence="5">
    <location>
        <begin position="107"/>
        <end position="119"/>
    </location>
</feature>
<evidence type="ECO:0000256" key="1">
    <source>
        <dbReference type="ARBA" id="ARBA00008396"/>
    </source>
</evidence>
<evidence type="ECO:0000256" key="4">
    <source>
        <dbReference type="PROSITE-ProRule" id="PRU00182"/>
    </source>
</evidence>
<dbReference type="Proteomes" id="UP000240971">
    <property type="component" value="Unassembled WGS sequence"/>
</dbReference>
<evidence type="ECO:0000256" key="5">
    <source>
        <dbReference type="SAM" id="MobiDB-lite"/>
    </source>
</evidence>
<dbReference type="RefSeq" id="WP_106525977.1">
    <property type="nucleotide sequence ID" value="NZ_PYAW01000001.1"/>
</dbReference>
<feature type="domain" description="RNA-binding S4" evidence="6">
    <location>
        <begin position="7"/>
        <end position="68"/>
    </location>
</feature>
<name>A0A2P8HR44_CHINA</name>
<dbReference type="Pfam" id="PF01479">
    <property type="entry name" value="S4"/>
    <property type="match status" value="1"/>
</dbReference>
<dbReference type="EMBL" id="PYAW01000001">
    <property type="protein sequence ID" value="PSL48689.1"/>
    <property type="molecule type" value="Genomic_DNA"/>
</dbReference>
<keyword evidence="3" id="KW-0238">DNA-binding</keyword>
<dbReference type="GO" id="GO:0034605">
    <property type="term" value="P:cellular response to heat"/>
    <property type="evidence" value="ECO:0007669"/>
    <property type="project" value="InterPro"/>
</dbReference>
<organism evidence="7 8">
    <name type="scientific">Chitinophaga niastensis</name>
    <dbReference type="NCBI Taxonomy" id="536980"/>
    <lineage>
        <taxon>Bacteria</taxon>
        <taxon>Pseudomonadati</taxon>
        <taxon>Bacteroidota</taxon>
        <taxon>Chitinophagia</taxon>
        <taxon>Chitinophagales</taxon>
        <taxon>Chitinophagaceae</taxon>
        <taxon>Chitinophaga</taxon>
    </lineage>
</organism>
<dbReference type="OrthoDB" id="9797176at2"/>
<evidence type="ECO:0000256" key="3">
    <source>
        <dbReference type="ARBA" id="ARBA00023125"/>
    </source>
</evidence>
<gene>
    <name evidence="7" type="ORF">CLV51_10113</name>
</gene>
<accession>A0A2P8HR44</accession>
<evidence type="ECO:0000259" key="6">
    <source>
        <dbReference type="SMART" id="SM00363"/>
    </source>
</evidence>
<dbReference type="CDD" id="cd00165">
    <property type="entry name" value="S4"/>
    <property type="match status" value="1"/>
</dbReference>
<dbReference type="InterPro" id="IPR002942">
    <property type="entry name" value="S4_RNA-bd"/>
</dbReference>
<reference evidence="7 8" key="1">
    <citation type="submission" date="2018-03" db="EMBL/GenBank/DDBJ databases">
        <title>Genomic Encyclopedia of Archaeal and Bacterial Type Strains, Phase II (KMG-II): from individual species to whole genera.</title>
        <authorList>
            <person name="Goeker M."/>
        </authorList>
    </citation>
    <scope>NUCLEOTIDE SEQUENCE [LARGE SCALE GENOMIC DNA]</scope>
    <source>
        <strain evidence="7 8">DSM 24859</strain>
    </source>
</reference>
<dbReference type="SMART" id="SM00363">
    <property type="entry name" value="S4"/>
    <property type="match status" value="1"/>
</dbReference>
<evidence type="ECO:0000256" key="2">
    <source>
        <dbReference type="ARBA" id="ARBA00022884"/>
    </source>
</evidence>
<dbReference type="GO" id="GO:0043023">
    <property type="term" value="F:ribosomal large subunit binding"/>
    <property type="evidence" value="ECO:0007669"/>
    <property type="project" value="InterPro"/>
</dbReference>
<dbReference type="AlphaFoldDB" id="A0A2P8HR44"/>
<feature type="region of interest" description="Disordered" evidence="5">
    <location>
        <begin position="107"/>
        <end position="135"/>
    </location>
</feature>
<comment type="similarity">
    <text evidence="1">Belongs to the HSP15 family.</text>
</comment>
<dbReference type="GO" id="GO:0003677">
    <property type="term" value="F:DNA binding"/>
    <property type="evidence" value="ECO:0007669"/>
    <property type="project" value="UniProtKB-KW"/>
</dbReference>
<evidence type="ECO:0000313" key="8">
    <source>
        <dbReference type="Proteomes" id="UP000240971"/>
    </source>
</evidence>